<protein>
    <submittedName>
        <fullName evidence="2">HalOD1 output domain-containing protein</fullName>
    </submittedName>
</protein>
<dbReference type="Proteomes" id="UP001597119">
    <property type="component" value="Unassembled WGS sequence"/>
</dbReference>
<organism evidence="2 3">
    <name type="scientific">Halorientalis brevis</name>
    <dbReference type="NCBI Taxonomy" id="1126241"/>
    <lineage>
        <taxon>Archaea</taxon>
        <taxon>Methanobacteriati</taxon>
        <taxon>Methanobacteriota</taxon>
        <taxon>Stenosarchaea group</taxon>
        <taxon>Halobacteria</taxon>
        <taxon>Halobacteriales</taxon>
        <taxon>Haloarculaceae</taxon>
        <taxon>Halorientalis</taxon>
    </lineage>
</organism>
<dbReference type="AlphaFoldDB" id="A0ABD6C860"/>
<keyword evidence="3" id="KW-1185">Reference proteome</keyword>
<dbReference type="RefSeq" id="WP_247376288.1">
    <property type="nucleotide sequence ID" value="NZ_JALLGV010000002.1"/>
</dbReference>
<evidence type="ECO:0000259" key="1">
    <source>
        <dbReference type="Pfam" id="PF18545"/>
    </source>
</evidence>
<gene>
    <name evidence="2" type="ORF">ACFR9U_04545</name>
</gene>
<reference evidence="2 3" key="1">
    <citation type="journal article" date="2019" name="Int. J. Syst. Evol. Microbiol.">
        <title>The Global Catalogue of Microorganisms (GCM) 10K type strain sequencing project: providing services to taxonomists for standard genome sequencing and annotation.</title>
        <authorList>
            <consortium name="The Broad Institute Genomics Platform"/>
            <consortium name="The Broad Institute Genome Sequencing Center for Infectious Disease"/>
            <person name="Wu L."/>
            <person name="Ma J."/>
        </authorList>
    </citation>
    <scope>NUCLEOTIDE SEQUENCE [LARGE SCALE GENOMIC DNA]</scope>
    <source>
        <strain evidence="2 3">CGMCC 1.12125</strain>
    </source>
</reference>
<name>A0ABD6C860_9EURY</name>
<dbReference type="Pfam" id="PF18545">
    <property type="entry name" value="HalOD1"/>
    <property type="match status" value="1"/>
</dbReference>
<sequence>MEQSESVTESAERLSPTEKVVTEIARQEDVSPLDLPPLHDVVDPAGLDQLFTPTGDAARMRGTVSFQYSGYDVTVHADGYVEAAPCE</sequence>
<dbReference type="EMBL" id="JBHUDJ010000002">
    <property type="protein sequence ID" value="MFD1586239.1"/>
    <property type="molecule type" value="Genomic_DNA"/>
</dbReference>
<accession>A0ABD6C860</accession>
<comment type="caution">
    <text evidence="2">The sequence shown here is derived from an EMBL/GenBank/DDBJ whole genome shotgun (WGS) entry which is preliminary data.</text>
</comment>
<feature type="domain" description="Halobacterial output" evidence="1">
    <location>
        <begin position="15"/>
        <end position="82"/>
    </location>
</feature>
<proteinExistence type="predicted"/>
<evidence type="ECO:0000313" key="2">
    <source>
        <dbReference type="EMBL" id="MFD1586239.1"/>
    </source>
</evidence>
<dbReference type="InterPro" id="IPR040624">
    <property type="entry name" value="HalOD1"/>
</dbReference>
<evidence type="ECO:0000313" key="3">
    <source>
        <dbReference type="Proteomes" id="UP001597119"/>
    </source>
</evidence>